<accession>A0ABW5PBX3</accession>
<dbReference type="Pfam" id="PF02311">
    <property type="entry name" value="AraC_binding"/>
    <property type="match status" value="1"/>
</dbReference>
<evidence type="ECO:0000256" key="3">
    <source>
        <dbReference type="ARBA" id="ARBA00023163"/>
    </source>
</evidence>
<feature type="domain" description="HTH araC/xylS-type" evidence="4">
    <location>
        <begin position="188"/>
        <end position="286"/>
    </location>
</feature>
<dbReference type="InterPro" id="IPR014710">
    <property type="entry name" value="RmlC-like_jellyroll"/>
</dbReference>
<evidence type="ECO:0000256" key="2">
    <source>
        <dbReference type="ARBA" id="ARBA00023125"/>
    </source>
</evidence>
<dbReference type="PANTHER" id="PTHR43280">
    <property type="entry name" value="ARAC-FAMILY TRANSCRIPTIONAL REGULATOR"/>
    <property type="match status" value="1"/>
</dbReference>
<evidence type="ECO:0000313" key="6">
    <source>
        <dbReference type="Proteomes" id="UP001597541"/>
    </source>
</evidence>
<evidence type="ECO:0000259" key="4">
    <source>
        <dbReference type="PROSITE" id="PS01124"/>
    </source>
</evidence>
<dbReference type="Proteomes" id="UP001597541">
    <property type="component" value="Unassembled WGS sequence"/>
</dbReference>
<dbReference type="RefSeq" id="WP_377600537.1">
    <property type="nucleotide sequence ID" value="NZ_JBHUME010000005.1"/>
</dbReference>
<gene>
    <name evidence="5" type="ORF">ACFSUF_04440</name>
</gene>
<organism evidence="5 6">
    <name type="scientific">Paenibacillus gansuensis</name>
    <dbReference type="NCBI Taxonomy" id="306542"/>
    <lineage>
        <taxon>Bacteria</taxon>
        <taxon>Bacillati</taxon>
        <taxon>Bacillota</taxon>
        <taxon>Bacilli</taxon>
        <taxon>Bacillales</taxon>
        <taxon>Paenibacillaceae</taxon>
        <taxon>Paenibacillus</taxon>
    </lineage>
</organism>
<dbReference type="Gene3D" id="2.60.120.10">
    <property type="entry name" value="Jelly Rolls"/>
    <property type="match status" value="1"/>
</dbReference>
<dbReference type="PANTHER" id="PTHR43280:SF2">
    <property type="entry name" value="HTH-TYPE TRANSCRIPTIONAL REGULATOR EXSA"/>
    <property type="match status" value="1"/>
</dbReference>
<proteinExistence type="predicted"/>
<dbReference type="EMBL" id="JBHUME010000005">
    <property type="protein sequence ID" value="MFD2611667.1"/>
    <property type="molecule type" value="Genomic_DNA"/>
</dbReference>
<sequence length="290" mass="33343">MAHIEPMDLGSDSFLFSCRTETRDQHWRMFHAHQGLEFLYVHEGEGTVTVNGRAYPLHPDRLFCFQPFQLHKVEVPPRDGFTYIRSNLTFDPRIAERYLVPFPNLQAFYRKLWRGNLKQPFFDLGTDHSLPNLLESYNIRRGTVNAKATGEEDRALLLIAILRQLEQHASLLPGAVSGSARTESPHIQKIQDWIEANFRSPFVLESLSNELFLSTHHICHLYKKHTGQKLTATIAARRIREACMLLANTDKPVSEVARECAGLDSSYFCQFFKKHMGVTPQTYRASVRKA</sequence>
<keyword evidence="2" id="KW-0238">DNA-binding</keyword>
<keyword evidence="1" id="KW-0805">Transcription regulation</keyword>
<dbReference type="InterPro" id="IPR037923">
    <property type="entry name" value="HTH-like"/>
</dbReference>
<dbReference type="SMART" id="SM00342">
    <property type="entry name" value="HTH_ARAC"/>
    <property type="match status" value="1"/>
</dbReference>
<keyword evidence="3" id="KW-0804">Transcription</keyword>
<dbReference type="PROSITE" id="PS01124">
    <property type="entry name" value="HTH_ARAC_FAMILY_2"/>
    <property type="match status" value="1"/>
</dbReference>
<name>A0ABW5PBX3_9BACL</name>
<keyword evidence="6" id="KW-1185">Reference proteome</keyword>
<dbReference type="Pfam" id="PF12833">
    <property type="entry name" value="HTH_18"/>
    <property type="match status" value="1"/>
</dbReference>
<dbReference type="Gene3D" id="1.10.10.60">
    <property type="entry name" value="Homeodomain-like"/>
    <property type="match status" value="2"/>
</dbReference>
<dbReference type="InterPro" id="IPR003313">
    <property type="entry name" value="AraC-bd"/>
</dbReference>
<dbReference type="SUPFAM" id="SSF46689">
    <property type="entry name" value="Homeodomain-like"/>
    <property type="match status" value="1"/>
</dbReference>
<dbReference type="SUPFAM" id="SSF51215">
    <property type="entry name" value="Regulatory protein AraC"/>
    <property type="match status" value="1"/>
</dbReference>
<reference evidence="6" key="1">
    <citation type="journal article" date="2019" name="Int. J. Syst. Evol. Microbiol.">
        <title>The Global Catalogue of Microorganisms (GCM) 10K type strain sequencing project: providing services to taxonomists for standard genome sequencing and annotation.</title>
        <authorList>
            <consortium name="The Broad Institute Genomics Platform"/>
            <consortium name="The Broad Institute Genome Sequencing Center for Infectious Disease"/>
            <person name="Wu L."/>
            <person name="Ma J."/>
        </authorList>
    </citation>
    <scope>NUCLEOTIDE SEQUENCE [LARGE SCALE GENOMIC DNA]</scope>
    <source>
        <strain evidence="6">KCTC 3950</strain>
    </source>
</reference>
<evidence type="ECO:0000256" key="1">
    <source>
        <dbReference type="ARBA" id="ARBA00023015"/>
    </source>
</evidence>
<dbReference type="InterPro" id="IPR009057">
    <property type="entry name" value="Homeodomain-like_sf"/>
</dbReference>
<evidence type="ECO:0000313" key="5">
    <source>
        <dbReference type="EMBL" id="MFD2611667.1"/>
    </source>
</evidence>
<comment type="caution">
    <text evidence="5">The sequence shown here is derived from an EMBL/GenBank/DDBJ whole genome shotgun (WGS) entry which is preliminary data.</text>
</comment>
<protein>
    <submittedName>
        <fullName evidence="5">AraC family transcriptional regulator</fullName>
    </submittedName>
</protein>
<dbReference type="InterPro" id="IPR018060">
    <property type="entry name" value="HTH_AraC"/>
</dbReference>